<keyword evidence="3" id="KW-0472">Membrane</keyword>
<dbReference type="RefSeq" id="WP_377381058.1">
    <property type="nucleotide sequence ID" value="NZ_JBHSSW010000066.1"/>
</dbReference>
<gene>
    <name evidence="4" type="ORF">ACFQDM_16665</name>
</gene>
<feature type="transmembrane region" description="Helical" evidence="3">
    <location>
        <begin position="34"/>
        <end position="54"/>
    </location>
</feature>
<evidence type="ECO:0000256" key="3">
    <source>
        <dbReference type="SAM" id="Phobius"/>
    </source>
</evidence>
<feature type="transmembrane region" description="Helical" evidence="3">
    <location>
        <begin position="66"/>
        <end position="93"/>
    </location>
</feature>
<comment type="similarity">
    <text evidence="1">Belongs to the ABC-2 integral membrane protein family.</text>
</comment>
<evidence type="ECO:0000313" key="5">
    <source>
        <dbReference type="Proteomes" id="UP001596303"/>
    </source>
</evidence>
<dbReference type="Proteomes" id="UP001596303">
    <property type="component" value="Unassembled WGS sequence"/>
</dbReference>
<evidence type="ECO:0000313" key="4">
    <source>
        <dbReference type="EMBL" id="MFC6199714.1"/>
    </source>
</evidence>
<evidence type="ECO:0000256" key="2">
    <source>
        <dbReference type="ARBA" id="ARBA00022448"/>
    </source>
</evidence>
<keyword evidence="2" id="KW-0813">Transport</keyword>
<reference evidence="5" key="1">
    <citation type="journal article" date="2019" name="Int. J. Syst. Evol. Microbiol.">
        <title>The Global Catalogue of Microorganisms (GCM) 10K type strain sequencing project: providing services to taxonomists for standard genome sequencing and annotation.</title>
        <authorList>
            <consortium name="The Broad Institute Genomics Platform"/>
            <consortium name="The Broad Institute Genome Sequencing Center for Infectious Disease"/>
            <person name="Wu L."/>
            <person name="Ma J."/>
        </authorList>
    </citation>
    <scope>NUCLEOTIDE SEQUENCE [LARGE SCALE GENOMIC DNA]</scope>
    <source>
        <strain evidence="5">CGMCC-1.15741</strain>
    </source>
</reference>
<proteinExistence type="inferred from homology"/>
<sequence length="259" mass="29287">MQSAFKDLWLGLTRWRLWTLLAFENLKANYHRTYLGPVWVVVGFMAFVGVKLFIFSRLSPADGNYFAAHLLLGFGIWTLIAGCISSGAATLINAKGWIMGIKSPYSLFVLQAIFGQMLNFVILLIVIFPVAYYLRPYSVADALWAFGGIFVNFFSLFWVMLFLAIVCVFARDLVQVVSTIMRISFFITPIVWIPSDLGSRSFIANWVPFTHYIAIFRAPLMGERASLLNWSIVGGITLSFLILSIVAFTIFRKRIPAHL</sequence>
<dbReference type="PANTHER" id="PTHR30413:SF10">
    <property type="entry name" value="CAPSULE POLYSACCHARIDE EXPORT INNER-MEMBRANE PROTEIN CTRC"/>
    <property type="match status" value="1"/>
</dbReference>
<feature type="transmembrane region" description="Helical" evidence="3">
    <location>
        <begin position="143"/>
        <end position="166"/>
    </location>
</feature>
<feature type="transmembrane region" description="Helical" evidence="3">
    <location>
        <begin position="105"/>
        <end position="131"/>
    </location>
</feature>
<dbReference type="PANTHER" id="PTHR30413">
    <property type="entry name" value="INNER MEMBRANE TRANSPORT PERMEASE"/>
    <property type="match status" value="1"/>
</dbReference>
<evidence type="ECO:0000256" key="1">
    <source>
        <dbReference type="ARBA" id="ARBA00007783"/>
    </source>
</evidence>
<dbReference type="EMBL" id="JBHSSW010000066">
    <property type="protein sequence ID" value="MFC6199714.1"/>
    <property type="molecule type" value="Genomic_DNA"/>
</dbReference>
<comment type="caution">
    <text evidence="4">The sequence shown here is derived from an EMBL/GenBank/DDBJ whole genome shotgun (WGS) entry which is preliminary data.</text>
</comment>
<accession>A0ABW1SES5</accession>
<keyword evidence="5" id="KW-1185">Reference proteome</keyword>
<keyword evidence="3" id="KW-0812">Transmembrane</keyword>
<organism evidence="4 5">
    <name type="scientific">Ponticaulis profundi</name>
    <dbReference type="NCBI Taxonomy" id="2665222"/>
    <lineage>
        <taxon>Bacteria</taxon>
        <taxon>Pseudomonadati</taxon>
        <taxon>Pseudomonadota</taxon>
        <taxon>Alphaproteobacteria</taxon>
        <taxon>Hyphomonadales</taxon>
        <taxon>Hyphomonadaceae</taxon>
        <taxon>Ponticaulis</taxon>
    </lineage>
</organism>
<name>A0ABW1SES5_9PROT</name>
<feature type="transmembrane region" description="Helical" evidence="3">
    <location>
        <begin position="227"/>
        <end position="251"/>
    </location>
</feature>
<protein>
    <submittedName>
        <fullName evidence="4">ABC transporter permease</fullName>
    </submittedName>
</protein>
<feature type="transmembrane region" description="Helical" evidence="3">
    <location>
        <begin position="173"/>
        <end position="193"/>
    </location>
</feature>
<keyword evidence="3" id="KW-1133">Transmembrane helix</keyword>